<evidence type="ECO:0000313" key="2">
    <source>
        <dbReference type="EMBL" id="KAK9929324.1"/>
    </source>
</evidence>
<comment type="caution">
    <text evidence="2">The sequence shown here is derived from an EMBL/GenBank/DDBJ whole genome shotgun (WGS) entry which is preliminary data.</text>
</comment>
<feature type="compositionally biased region" description="Polar residues" evidence="1">
    <location>
        <begin position="158"/>
        <end position="171"/>
    </location>
</feature>
<evidence type="ECO:0000256" key="1">
    <source>
        <dbReference type="SAM" id="MobiDB-lite"/>
    </source>
</evidence>
<dbReference type="AlphaFoldDB" id="A0AAW1WZT7"/>
<keyword evidence="3" id="KW-1185">Reference proteome</keyword>
<dbReference type="EMBL" id="JBEDUW010000005">
    <property type="protein sequence ID" value="KAK9929324.1"/>
    <property type="molecule type" value="Genomic_DNA"/>
</dbReference>
<protein>
    <submittedName>
        <fullName evidence="2">Uncharacterized protein</fullName>
    </submittedName>
</protein>
<feature type="region of interest" description="Disordered" evidence="1">
    <location>
        <begin position="133"/>
        <end position="171"/>
    </location>
</feature>
<organism evidence="2 3">
    <name type="scientific">Rubus argutus</name>
    <name type="common">Southern blackberry</name>
    <dbReference type="NCBI Taxonomy" id="59490"/>
    <lineage>
        <taxon>Eukaryota</taxon>
        <taxon>Viridiplantae</taxon>
        <taxon>Streptophyta</taxon>
        <taxon>Embryophyta</taxon>
        <taxon>Tracheophyta</taxon>
        <taxon>Spermatophyta</taxon>
        <taxon>Magnoliopsida</taxon>
        <taxon>eudicotyledons</taxon>
        <taxon>Gunneridae</taxon>
        <taxon>Pentapetalae</taxon>
        <taxon>rosids</taxon>
        <taxon>fabids</taxon>
        <taxon>Rosales</taxon>
        <taxon>Rosaceae</taxon>
        <taxon>Rosoideae</taxon>
        <taxon>Rosoideae incertae sedis</taxon>
        <taxon>Rubus</taxon>
    </lineage>
</organism>
<feature type="compositionally biased region" description="Low complexity" evidence="1">
    <location>
        <begin position="145"/>
        <end position="157"/>
    </location>
</feature>
<proteinExistence type="predicted"/>
<evidence type="ECO:0000313" key="3">
    <source>
        <dbReference type="Proteomes" id="UP001457282"/>
    </source>
</evidence>
<gene>
    <name evidence="2" type="ORF">M0R45_026426</name>
</gene>
<name>A0AAW1WZT7_RUBAR</name>
<sequence length="171" mass="18510">MELKLAATASAASSVLSHFSPRSSTVDHPLRSDSICRCQAHKPTGFPKSFPINSAHPRRRTSLLATPPLKFTEPCSHRDVDIASLDHVVFSLSQPCRRRPQGHLCAVTSSTNHLRCAPALVCDPSPCPATETLPRRIKPAASTARLRLQPSQRRSQSAVDSCSSKSPVQSP</sequence>
<accession>A0AAW1WZT7</accession>
<dbReference type="Proteomes" id="UP001457282">
    <property type="component" value="Unassembled WGS sequence"/>
</dbReference>
<reference evidence="2 3" key="1">
    <citation type="journal article" date="2023" name="G3 (Bethesda)">
        <title>A chromosome-length genome assembly and annotation of blackberry (Rubus argutus, cv. 'Hillquist').</title>
        <authorList>
            <person name="Bruna T."/>
            <person name="Aryal R."/>
            <person name="Dudchenko O."/>
            <person name="Sargent D.J."/>
            <person name="Mead D."/>
            <person name="Buti M."/>
            <person name="Cavallini A."/>
            <person name="Hytonen T."/>
            <person name="Andres J."/>
            <person name="Pham M."/>
            <person name="Weisz D."/>
            <person name="Mascagni F."/>
            <person name="Usai G."/>
            <person name="Natali L."/>
            <person name="Bassil N."/>
            <person name="Fernandez G.E."/>
            <person name="Lomsadze A."/>
            <person name="Armour M."/>
            <person name="Olukolu B."/>
            <person name="Poorten T."/>
            <person name="Britton C."/>
            <person name="Davik J."/>
            <person name="Ashrafi H."/>
            <person name="Aiden E.L."/>
            <person name="Borodovsky M."/>
            <person name="Worthington M."/>
        </authorList>
    </citation>
    <scope>NUCLEOTIDE SEQUENCE [LARGE SCALE GENOMIC DNA]</scope>
    <source>
        <strain evidence="2">PI 553951</strain>
    </source>
</reference>